<feature type="non-terminal residue" evidence="1">
    <location>
        <position position="59"/>
    </location>
</feature>
<organism evidence="1">
    <name type="scientific">marine sediment metagenome</name>
    <dbReference type="NCBI Taxonomy" id="412755"/>
    <lineage>
        <taxon>unclassified sequences</taxon>
        <taxon>metagenomes</taxon>
        <taxon>ecological metagenomes</taxon>
    </lineage>
</organism>
<reference evidence="1" key="1">
    <citation type="journal article" date="2015" name="Nature">
        <title>Complex archaea that bridge the gap between prokaryotes and eukaryotes.</title>
        <authorList>
            <person name="Spang A."/>
            <person name="Saw J.H."/>
            <person name="Jorgensen S.L."/>
            <person name="Zaremba-Niedzwiedzka K."/>
            <person name="Martijn J."/>
            <person name="Lind A.E."/>
            <person name="van Eijk R."/>
            <person name="Schleper C."/>
            <person name="Guy L."/>
            <person name="Ettema T.J."/>
        </authorList>
    </citation>
    <scope>NUCLEOTIDE SEQUENCE</scope>
</reference>
<comment type="caution">
    <text evidence="1">The sequence shown here is derived from an EMBL/GenBank/DDBJ whole genome shotgun (WGS) entry which is preliminary data.</text>
</comment>
<protein>
    <submittedName>
        <fullName evidence="1">Uncharacterized protein</fullName>
    </submittedName>
</protein>
<sequence length="59" mass="6737">MVRLCVFCSEFYEEDFIYAFDLISLSFDSFFITLCPVYCDSPRIAGLAGIKSCFALTEQ</sequence>
<accession>A0A0F9JG11</accession>
<dbReference type="AlphaFoldDB" id="A0A0F9JG11"/>
<name>A0A0F9JG11_9ZZZZ</name>
<proteinExistence type="predicted"/>
<gene>
    <name evidence="1" type="ORF">LCGC14_1829710</name>
</gene>
<dbReference type="EMBL" id="LAZR01018051">
    <property type="protein sequence ID" value="KKL97907.1"/>
    <property type="molecule type" value="Genomic_DNA"/>
</dbReference>
<evidence type="ECO:0000313" key="1">
    <source>
        <dbReference type="EMBL" id="KKL97907.1"/>
    </source>
</evidence>